<comment type="subcellular location">
    <subcellularLocation>
        <location evidence="1">Nucleus</location>
    </subcellularLocation>
</comment>
<evidence type="ECO:0000256" key="4">
    <source>
        <dbReference type="ARBA" id="ARBA00022741"/>
    </source>
</evidence>
<evidence type="ECO:0000256" key="2">
    <source>
        <dbReference type="ARBA" id="ARBA00007094"/>
    </source>
</evidence>
<comment type="similarity">
    <text evidence="2">Belongs to the DNA mismatch repair MutS family. MSH3 subfamily.</text>
</comment>
<dbReference type="GO" id="GO:0005524">
    <property type="term" value="F:ATP binding"/>
    <property type="evidence" value="ECO:0007669"/>
    <property type="project" value="UniProtKB-KW"/>
</dbReference>
<sequence length="896" mass="102330">MSTEDRKRLHEQFVERFGAIEEKRQNKRQRVGEPPQQKLSPLEVQVTELKARYPDCLLLIEVGYKFRFFGEDAKIASRVLHIANMVDRNFYVASIPVHRLSVHVQKLVDAGYKVGIVRQTETAALKAIGSNKNQVFERKLTQVVTKGTLVDEMYEPVMTHSSGYLMCLIEEKRGGSGADELVHIGMVAVHPSTGDIVYDTFDDAFMRNELETRLIHIEPSEILVPQIISVPTQKLIRHFTVGEGAVRIEKMPSSDNFCTDYNAAMTYVSEFYSESERAKVLSTVMELPGIIIKALAALIRYLKEFGLSSMFHVGKYIKNFVSRSHMLLNANTLVNLEVYRNSTNYKEEGSLFSVLNHTQTKFGQRLLKRWVGRPLIDVKKLNERVDTIEELMMTDNPKKNKLVGLLKKLPDIEKGVCRIHYGRSSPTELVHVLDALGAVSTLFNNDIEPRFQSEMLNRLFDTLSTIREDILEYKEMVHPQHASDKTKFLKSEKRWPDIPREKNNIKFVESLLHEHLEEMKAATGLSDLHYVEVAGVEFLLEVANTKTKYVPADWIKISGTKAVSRFHSRYIIQQLKEREQHRERLGLLVDQAYKDLLADISGKYESFRDVVSCLAQLDCLLSLSVASSQPAYIKPVYKEEKSIHVKNGRHPIVEKLTTYVPNDIHFENTQTTMILTGPNMGGKSSYIRQVALICMMGQIGLYVPAESATLCMLDAIYTRMGASDNMIKGESTFMVELHETSDIMKHATSRSLVILDELGRGTSTHDGQAIAYATLRYFIEQIQSITLFVTHYPSMSQFATLYPNHANNYYMDYIEEMNQADDIPNIVFLYKLRQGVNMKSYGMNVAKLANIPIDIIKRAKEISNSLQEDVEQRRQRKRHVSLLKKLMSNENSFAIK</sequence>
<evidence type="ECO:0000256" key="6">
    <source>
        <dbReference type="ARBA" id="ARBA00022840"/>
    </source>
</evidence>
<dbReference type="STRING" id="1340429.A0A2G4SGG5"/>
<dbReference type="InterPro" id="IPR045076">
    <property type="entry name" value="MutS"/>
</dbReference>
<dbReference type="InterPro" id="IPR017261">
    <property type="entry name" value="DNA_mismatch_repair_MutS/MSH"/>
</dbReference>
<dbReference type="InterPro" id="IPR036678">
    <property type="entry name" value="MutS_con_dom_sf"/>
</dbReference>
<dbReference type="InterPro" id="IPR016151">
    <property type="entry name" value="DNA_mismatch_repair_MutS_N"/>
</dbReference>
<evidence type="ECO:0000256" key="13">
    <source>
        <dbReference type="RuleBase" id="RU003756"/>
    </source>
</evidence>
<dbReference type="PANTHER" id="PTHR11361:SF122">
    <property type="entry name" value="DNA MISMATCH REPAIR PROTEIN MSH3"/>
    <property type="match status" value="1"/>
</dbReference>
<keyword evidence="8 13" id="KW-0234">DNA repair</keyword>
<dbReference type="GO" id="GO:0030983">
    <property type="term" value="F:mismatched DNA binding"/>
    <property type="evidence" value="ECO:0007669"/>
    <property type="project" value="InterPro"/>
</dbReference>
<dbReference type="GO" id="GO:0005634">
    <property type="term" value="C:nucleus"/>
    <property type="evidence" value="ECO:0007669"/>
    <property type="project" value="UniProtKB-SubCell"/>
</dbReference>
<dbReference type="FunFam" id="3.40.50.300:FF:000870">
    <property type="entry name" value="MutS protein homolog 4"/>
    <property type="match status" value="1"/>
</dbReference>
<proteinExistence type="inferred from homology"/>
<protein>
    <recommendedName>
        <fullName evidence="3 12">DNA mismatch repair protein MSH3</fullName>
    </recommendedName>
    <alternativeName>
        <fullName evidence="3 12">DNA mismatch repair protein MSH3</fullName>
    </alternativeName>
    <alternativeName>
        <fullName evidence="11">MutS protein homolog 3</fullName>
    </alternativeName>
</protein>
<organism evidence="15 16">
    <name type="scientific">Rhizopus microsporus ATCC 52813</name>
    <dbReference type="NCBI Taxonomy" id="1340429"/>
    <lineage>
        <taxon>Eukaryota</taxon>
        <taxon>Fungi</taxon>
        <taxon>Fungi incertae sedis</taxon>
        <taxon>Mucoromycota</taxon>
        <taxon>Mucoromycotina</taxon>
        <taxon>Mucoromycetes</taxon>
        <taxon>Mucorales</taxon>
        <taxon>Mucorineae</taxon>
        <taxon>Rhizopodaceae</taxon>
        <taxon>Rhizopus</taxon>
    </lineage>
</organism>
<dbReference type="InterPro" id="IPR027417">
    <property type="entry name" value="P-loop_NTPase"/>
</dbReference>
<dbReference type="Gene3D" id="1.10.1420.10">
    <property type="match status" value="2"/>
</dbReference>
<dbReference type="Pfam" id="PF05192">
    <property type="entry name" value="MutS_III"/>
    <property type="match status" value="1"/>
</dbReference>
<dbReference type="SMART" id="SM00534">
    <property type="entry name" value="MUTSac"/>
    <property type="match status" value="1"/>
</dbReference>
<evidence type="ECO:0000313" key="16">
    <source>
        <dbReference type="Proteomes" id="UP000242254"/>
    </source>
</evidence>
<dbReference type="PIRSF" id="PIRSF037677">
    <property type="entry name" value="DNA_mis_repair_Msh6"/>
    <property type="match status" value="1"/>
</dbReference>
<dbReference type="FunFam" id="1.10.1420.10:FF:000004">
    <property type="entry name" value="DNA mismatch repair protein Msh3"/>
    <property type="match status" value="1"/>
</dbReference>
<dbReference type="SUPFAM" id="SSF53150">
    <property type="entry name" value="DNA repair protein MutS, domain II"/>
    <property type="match status" value="1"/>
</dbReference>
<evidence type="ECO:0000256" key="8">
    <source>
        <dbReference type="ARBA" id="ARBA00023204"/>
    </source>
</evidence>
<evidence type="ECO:0000256" key="11">
    <source>
        <dbReference type="ARBA" id="ARBA00029792"/>
    </source>
</evidence>
<keyword evidence="6" id="KW-0067">ATP-binding</keyword>
<dbReference type="Pfam" id="PF00488">
    <property type="entry name" value="MutS_V"/>
    <property type="match status" value="1"/>
</dbReference>
<evidence type="ECO:0000256" key="10">
    <source>
        <dbReference type="ARBA" id="ARBA00025902"/>
    </source>
</evidence>
<dbReference type="FunFam" id="3.30.420.110:FF:000010">
    <property type="entry name" value="DNA mismatch repair protein"/>
    <property type="match status" value="1"/>
</dbReference>
<dbReference type="Gene3D" id="3.40.50.300">
    <property type="entry name" value="P-loop containing nucleotide triphosphate hydrolases"/>
    <property type="match status" value="1"/>
</dbReference>
<keyword evidence="9" id="KW-0539">Nucleus</keyword>
<feature type="domain" description="DNA mismatch repair proteins mutS family" evidence="14">
    <location>
        <begin position="751"/>
        <end position="767"/>
    </location>
</feature>
<keyword evidence="4 13" id="KW-0547">Nucleotide-binding</keyword>
<dbReference type="Proteomes" id="UP000242254">
    <property type="component" value="Unassembled WGS sequence"/>
</dbReference>
<dbReference type="GO" id="GO:0140664">
    <property type="term" value="F:ATP-dependent DNA damage sensor activity"/>
    <property type="evidence" value="ECO:0007669"/>
    <property type="project" value="InterPro"/>
</dbReference>
<evidence type="ECO:0000256" key="7">
    <source>
        <dbReference type="ARBA" id="ARBA00023125"/>
    </source>
</evidence>
<dbReference type="PANTHER" id="PTHR11361">
    <property type="entry name" value="DNA MISMATCH REPAIR PROTEIN MUTS FAMILY MEMBER"/>
    <property type="match status" value="1"/>
</dbReference>
<dbReference type="InterPro" id="IPR007695">
    <property type="entry name" value="DNA_mismatch_repair_MutS-lik_N"/>
</dbReference>
<accession>A0A2G4SGG5</accession>
<keyword evidence="16" id="KW-1185">Reference proteome</keyword>
<dbReference type="InterPro" id="IPR000432">
    <property type="entry name" value="DNA_mismatch_repair_MutS_C"/>
</dbReference>
<dbReference type="EMBL" id="KZ303870">
    <property type="protein sequence ID" value="PHZ07860.1"/>
    <property type="molecule type" value="Genomic_DNA"/>
</dbReference>
<dbReference type="PROSITE" id="PS00486">
    <property type="entry name" value="DNA_MISMATCH_REPAIR_2"/>
    <property type="match status" value="1"/>
</dbReference>
<comment type="subunit">
    <text evidence="10">Heterodimer consisting of MSH2-MSH3 (MutS beta). Forms a ternary complex with MutL alpha (MLH1-PMS1).</text>
</comment>
<evidence type="ECO:0000256" key="1">
    <source>
        <dbReference type="ARBA" id="ARBA00004123"/>
    </source>
</evidence>
<dbReference type="SUPFAM" id="SSF48334">
    <property type="entry name" value="DNA repair protein MutS, domain III"/>
    <property type="match status" value="1"/>
</dbReference>
<dbReference type="Pfam" id="PF01624">
    <property type="entry name" value="MutS_I"/>
    <property type="match status" value="1"/>
</dbReference>
<dbReference type="Pfam" id="PF05190">
    <property type="entry name" value="MutS_IV"/>
    <property type="match status" value="1"/>
</dbReference>
<evidence type="ECO:0000256" key="12">
    <source>
        <dbReference type="ARBA" id="ARBA00073774"/>
    </source>
</evidence>
<keyword evidence="7 13" id="KW-0238">DNA-binding</keyword>
<evidence type="ECO:0000256" key="9">
    <source>
        <dbReference type="ARBA" id="ARBA00023242"/>
    </source>
</evidence>
<dbReference type="Pfam" id="PF05188">
    <property type="entry name" value="MutS_II"/>
    <property type="match status" value="1"/>
</dbReference>
<dbReference type="GeneID" id="35438074"/>
<comment type="function">
    <text evidence="13">Component of the post-replicative DNA mismatch repair system (MMR).</text>
</comment>
<dbReference type="InterPro" id="IPR007860">
    <property type="entry name" value="DNA_mmatch_repair_MutS_con_dom"/>
</dbReference>
<dbReference type="SUPFAM" id="SSF52540">
    <property type="entry name" value="P-loop containing nucleoside triphosphate hydrolases"/>
    <property type="match status" value="1"/>
</dbReference>
<keyword evidence="5 13" id="KW-0227">DNA damage</keyword>
<reference evidence="15 16" key="1">
    <citation type="journal article" date="2016" name="Proc. Natl. Acad. Sci. U.S.A.">
        <title>Lipid metabolic changes in an early divergent fungus govern the establishment of a mutualistic symbiosis with endobacteria.</title>
        <authorList>
            <person name="Lastovetsky O.A."/>
            <person name="Gaspar M.L."/>
            <person name="Mondo S.J."/>
            <person name="LaButti K.M."/>
            <person name="Sandor L."/>
            <person name="Grigoriev I.V."/>
            <person name="Henry S.A."/>
            <person name="Pawlowska T.E."/>
        </authorList>
    </citation>
    <scope>NUCLEOTIDE SEQUENCE [LARGE SCALE GENOMIC DNA]</scope>
    <source>
        <strain evidence="15 16">ATCC 52813</strain>
    </source>
</reference>
<dbReference type="SUPFAM" id="SSF55271">
    <property type="entry name" value="DNA repair protein MutS, domain I"/>
    <property type="match status" value="1"/>
</dbReference>
<dbReference type="InterPro" id="IPR007861">
    <property type="entry name" value="DNA_mismatch_repair_MutS_clamp"/>
</dbReference>
<dbReference type="InterPro" id="IPR036187">
    <property type="entry name" value="DNA_mismatch_repair_MutS_sf"/>
</dbReference>
<dbReference type="InterPro" id="IPR007696">
    <property type="entry name" value="DNA_mismatch_repair_MutS_core"/>
</dbReference>
<dbReference type="NCBIfam" id="NF003810">
    <property type="entry name" value="PRK05399.1"/>
    <property type="match status" value="1"/>
</dbReference>
<gene>
    <name evidence="15" type="ORF">RHIMIDRAFT_208757</name>
</gene>
<dbReference type="AlphaFoldDB" id="A0A2G4SGG5"/>
<name>A0A2G4SGG5_RHIZD</name>
<dbReference type="GO" id="GO:0006298">
    <property type="term" value="P:mismatch repair"/>
    <property type="evidence" value="ECO:0007669"/>
    <property type="project" value="InterPro"/>
</dbReference>
<dbReference type="SMART" id="SM00533">
    <property type="entry name" value="MUTSd"/>
    <property type="match status" value="1"/>
</dbReference>
<evidence type="ECO:0000256" key="3">
    <source>
        <dbReference type="ARBA" id="ARBA00022151"/>
    </source>
</evidence>
<evidence type="ECO:0000259" key="14">
    <source>
        <dbReference type="PROSITE" id="PS00486"/>
    </source>
</evidence>
<evidence type="ECO:0000313" key="15">
    <source>
        <dbReference type="EMBL" id="PHZ07860.1"/>
    </source>
</evidence>
<evidence type="ECO:0000256" key="5">
    <source>
        <dbReference type="ARBA" id="ARBA00022763"/>
    </source>
</evidence>
<dbReference type="GO" id="GO:0006312">
    <property type="term" value="P:mitotic recombination"/>
    <property type="evidence" value="ECO:0007669"/>
    <property type="project" value="TreeGrafter"/>
</dbReference>
<dbReference type="FunFam" id="3.40.1170.10:FF:000004">
    <property type="entry name" value="DNA mismatch repair protein"/>
    <property type="match status" value="1"/>
</dbReference>
<dbReference type="RefSeq" id="XP_023461568.1">
    <property type="nucleotide sequence ID" value="XM_023607084.1"/>
</dbReference>
<dbReference type="Gene3D" id="3.30.420.110">
    <property type="entry name" value="MutS, connector domain"/>
    <property type="match status" value="1"/>
</dbReference>
<dbReference type="Gene3D" id="3.40.1170.10">
    <property type="entry name" value="DNA repair protein MutS, domain I"/>
    <property type="match status" value="1"/>
</dbReference>